<dbReference type="Gene3D" id="3.40.50.720">
    <property type="entry name" value="NAD(P)-binding Rossmann-like Domain"/>
    <property type="match status" value="1"/>
</dbReference>
<dbReference type="Pfam" id="PF13561">
    <property type="entry name" value="adh_short_C2"/>
    <property type="match status" value="1"/>
</dbReference>
<dbReference type="InterPro" id="IPR020904">
    <property type="entry name" value="Sc_DH/Rdtase_CS"/>
</dbReference>
<reference evidence="3 4" key="1">
    <citation type="submission" date="2020-01" db="EMBL/GenBank/DDBJ databases">
        <title>Leptobacterium flavescens.</title>
        <authorList>
            <person name="Wang G."/>
        </authorList>
    </citation>
    <scope>NUCLEOTIDE SEQUENCE [LARGE SCALE GENOMIC DNA]</scope>
    <source>
        <strain evidence="3 4">KCTC 22160</strain>
    </source>
</reference>
<keyword evidence="2" id="KW-0560">Oxidoreductase</keyword>
<keyword evidence="4" id="KW-1185">Reference proteome</keyword>
<dbReference type="PANTHER" id="PTHR43639">
    <property type="entry name" value="OXIDOREDUCTASE, SHORT-CHAIN DEHYDROGENASE/REDUCTASE FAMILY (AFU_ORTHOLOGUE AFUA_5G02870)"/>
    <property type="match status" value="1"/>
</dbReference>
<dbReference type="InterPro" id="IPR036291">
    <property type="entry name" value="NAD(P)-bd_dom_sf"/>
</dbReference>
<dbReference type="Proteomes" id="UP000468581">
    <property type="component" value="Unassembled WGS sequence"/>
</dbReference>
<dbReference type="PROSITE" id="PS00061">
    <property type="entry name" value="ADH_SHORT"/>
    <property type="match status" value="1"/>
</dbReference>
<dbReference type="PRINTS" id="PR00081">
    <property type="entry name" value="GDHRDH"/>
</dbReference>
<dbReference type="EMBL" id="JAABOO010000003">
    <property type="protein sequence ID" value="NER14715.1"/>
    <property type="molecule type" value="Genomic_DNA"/>
</dbReference>
<comment type="caution">
    <text evidence="3">The sequence shown here is derived from an EMBL/GenBank/DDBJ whole genome shotgun (WGS) entry which is preliminary data.</text>
</comment>
<dbReference type="RefSeq" id="WP_163607995.1">
    <property type="nucleotide sequence ID" value="NZ_JAABOO010000003.1"/>
</dbReference>
<dbReference type="PANTHER" id="PTHR43639:SF1">
    <property type="entry name" value="SHORT-CHAIN DEHYDROGENASE_REDUCTASE FAMILY PROTEIN"/>
    <property type="match status" value="1"/>
</dbReference>
<evidence type="ECO:0000313" key="4">
    <source>
        <dbReference type="Proteomes" id="UP000468581"/>
    </source>
</evidence>
<dbReference type="GO" id="GO:0016491">
    <property type="term" value="F:oxidoreductase activity"/>
    <property type="evidence" value="ECO:0007669"/>
    <property type="project" value="UniProtKB-KW"/>
</dbReference>
<dbReference type="SUPFAM" id="SSF51735">
    <property type="entry name" value="NAD(P)-binding Rossmann-fold domains"/>
    <property type="match status" value="1"/>
</dbReference>
<dbReference type="AlphaFoldDB" id="A0A6P0UNG6"/>
<evidence type="ECO:0000313" key="3">
    <source>
        <dbReference type="EMBL" id="NER14715.1"/>
    </source>
</evidence>
<protein>
    <submittedName>
        <fullName evidence="3">SDR family oxidoreductase</fullName>
    </submittedName>
</protein>
<evidence type="ECO:0000256" key="1">
    <source>
        <dbReference type="ARBA" id="ARBA00006484"/>
    </source>
</evidence>
<dbReference type="PRINTS" id="PR00080">
    <property type="entry name" value="SDRFAMILY"/>
</dbReference>
<organism evidence="3 4">
    <name type="scientific">Leptobacterium flavescens</name>
    <dbReference type="NCBI Taxonomy" id="472055"/>
    <lineage>
        <taxon>Bacteria</taxon>
        <taxon>Pseudomonadati</taxon>
        <taxon>Bacteroidota</taxon>
        <taxon>Flavobacteriia</taxon>
        <taxon>Flavobacteriales</taxon>
        <taxon>Flavobacteriaceae</taxon>
        <taxon>Leptobacterium</taxon>
    </lineage>
</organism>
<evidence type="ECO:0000256" key="2">
    <source>
        <dbReference type="ARBA" id="ARBA00023002"/>
    </source>
</evidence>
<proteinExistence type="inferred from homology"/>
<name>A0A6P0UNG6_9FLAO</name>
<comment type="similarity">
    <text evidence="1">Belongs to the short-chain dehydrogenases/reductases (SDR) family.</text>
</comment>
<accession>A0A6P0UNG6</accession>
<gene>
    <name evidence="3" type="ORF">GWK08_14760</name>
</gene>
<dbReference type="InterPro" id="IPR002347">
    <property type="entry name" value="SDR_fam"/>
</dbReference>
<sequence length="251" mass="27296">MKKLQDKIALVTGASRGIGKSAAVHLATEGAFVIVHYANQREAALKTVEEIEAFGGKAIALKADFSSLENITALFKEIDQLLKGKKLDILINNAGILNKFGLEEITETQFDEQFAVNVKSPFFITQQAISRLNDGGRIINISSYLSKKPKYEYGAYSMTKAAIDNFTLSLATALGPRKITVNAIAPGSIDTDMNKERFKDIEVREAVSKMTAFQRVGKPDDISKVIVFLASEAGEWITGQYIEASGGLGLV</sequence>
<dbReference type="FunFam" id="3.40.50.720:FF:000084">
    <property type="entry name" value="Short-chain dehydrogenase reductase"/>
    <property type="match status" value="1"/>
</dbReference>